<accession>A0ABU1VK25</accession>
<sequence length="135" mass="14491">MYAQLILSGQQPYPFNNTSGAGPLRLPTNGWAWWGVVTVRNGDTIEIPIGISGRGANTLDGALWWPETAAQAHNDVDLSLLDPSGTVRASSLSIPSVFERARVAGAVASGTWKVRIRGYSVTGSQTVYWALHVQL</sequence>
<reference evidence="1 2" key="1">
    <citation type="submission" date="2023-07" db="EMBL/GenBank/DDBJ databases">
        <title>Sorghum-associated microbial communities from plants grown in Nebraska, USA.</title>
        <authorList>
            <person name="Schachtman D."/>
        </authorList>
    </citation>
    <scope>NUCLEOTIDE SEQUENCE [LARGE SCALE GENOMIC DNA]</scope>
    <source>
        <strain evidence="1 2">BE187</strain>
    </source>
</reference>
<proteinExistence type="predicted"/>
<evidence type="ECO:0000313" key="2">
    <source>
        <dbReference type="Proteomes" id="UP001267878"/>
    </source>
</evidence>
<organism evidence="1 2">
    <name type="scientific">Agrilutibacter niabensis</name>
    <dbReference type="NCBI Taxonomy" id="380628"/>
    <lineage>
        <taxon>Bacteria</taxon>
        <taxon>Pseudomonadati</taxon>
        <taxon>Pseudomonadota</taxon>
        <taxon>Gammaproteobacteria</taxon>
        <taxon>Lysobacterales</taxon>
        <taxon>Lysobacteraceae</taxon>
        <taxon>Agrilutibacter</taxon>
    </lineage>
</organism>
<comment type="caution">
    <text evidence="1">The sequence shown here is derived from an EMBL/GenBank/DDBJ whole genome shotgun (WGS) entry which is preliminary data.</text>
</comment>
<name>A0ABU1VK25_9GAMM</name>
<dbReference type="EMBL" id="JAVDVW010000001">
    <property type="protein sequence ID" value="MDR7097826.1"/>
    <property type="molecule type" value="Genomic_DNA"/>
</dbReference>
<evidence type="ECO:0008006" key="3">
    <source>
        <dbReference type="Google" id="ProtNLM"/>
    </source>
</evidence>
<evidence type="ECO:0000313" key="1">
    <source>
        <dbReference type="EMBL" id="MDR7097826.1"/>
    </source>
</evidence>
<dbReference type="Gene3D" id="2.60.120.380">
    <property type="match status" value="1"/>
</dbReference>
<dbReference type="Proteomes" id="UP001267878">
    <property type="component" value="Unassembled WGS sequence"/>
</dbReference>
<gene>
    <name evidence="1" type="ORF">J2X04_000173</name>
</gene>
<protein>
    <recommendedName>
        <fullName evidence="3">P/Homo B domain-containing protein</fullName>
    </recommendedName>
</protein>
<keyword evidence="2" id="KW-1185">Reference proteome</keyword>
<dbReference type="RefSeq" id="WP_310051035.1">
    <property type="nucleotide sequence ID" value="NZ_JAVDVW010000001.1"/>
</dbReference>